<dbReference type="CDD" id="cd00303">
    <property type="entry name" value="retropepsin_like"/>
    <property type="match status" value="1"/>
</dbReference>
<dbReference type="InterPro" id="IPR036875">
    <property type="entry name" value="Znf_CCHC_sf"/>
</dbReference>
<dbReference type="SUPFAM" id="SSF50630">
    <property type="entry name" value="Acid proteases"/>
    <property type="match status" value="1"/>
</dbReference>
<sequence length="391" mass="45144">MGDSNKCFKCGKSGHWARACHLKKRELPNYVPDKQDIKNKVTRCYVCRKLGHLARECPTGGKYYDLDRPSEGNRRSQETPPPPNLGIDNPYGEMDGIALTQAFDSIEERDWEFIKLESQKDNAEMKRQIGIEPKSERFIQGTEEPKYYKTVMLSNTKFNGYLDTCSEKCLIKYSAAKKAQLNVQLDDTDVMAHSPTFKGKIVSIGKAVTAVTVDTVEVNNVEMFVVSDDVLNIDVIIGRSWLDHPHILFLKMETAVYLANITMHPFDKFRSILNSLDIKPPNRKSMTDTQLDVVSSSDDDGMGKSKHGKASKKRHYSRIKGDYKSIEEPVPRKQSREVSYERDRGRELIRGRSRSRERVREDRMIKMNERTRRSRERSHERTYMGRHTGRR</sequence>
<evidence type="ECO:0000256" key="1">
    <source>
        <dbReference type="PROSITE-ProRule" id="PRU00047"/>
    </source>
</evidence>
<feature type="compositionally biased region" description="Basic and acidic residues" evidence="2">
    <location>
        <begin position="319"/>
        <end position="383"/>
    </location>
</feature>
<dbReference type="GO" id="GO:0008270">
    <property type="term" value="F:zinc ion binding"/>
    <property type="evidence" value="ECO:0007669"/>
    <property type="project" value="UniProtKB-KW"/>
</dbReference>
<protein>
    <recommendedName>
        <fullName evidence="3">CCHC-type domain-containing protein</fullName>
    </recommendedName>
</protein>
<dbReference type="SUPFAM" id="SSF57756">
    <property type="entry name" value="Retrovirus zinc finger-like domains"/>
    <property type="match status" value="1"/>
</dbReference>
<keyword evidence="5" id="KW-1185">Reference proteome</keyword>
<feature type="region of interest" description="Disordered" evidence="2">
    <location>
        <begin position="64"/>
        <end position="91"/>
    </location>
</feature>
<dbReference type="Pfam" id="PF00098">
    <property type="entry name" value="zf-CCHC"/>
    <property type="match status" value="2"/>
</dbReference>
<evidence type="ECO:0000313" key="4">
    <source>
        <dbReference type="EMBL" id="KAL3276202.1"/>
    </source>
</evidence>
<feature type="domain" description="CCHC-type" evidence="3">
    <location>
        <begin position="43"/>
        <end position="58"/>
    </location>
</feature>
<feature type="compositionally biased region" description="Basic and acidic residues" evidence="2">
    <location>
        <begin position="64"/>
        <end position="77"/>
    </location>
</feature>
<accession>A0ABD2NC25</accession>
<organism evidence="4 5">
    <name type="scientific">Cryptolaemus montrouzieri</name>
    <dbReference type="NCBI Taxonomy" id="559131"/>
    <lineage>
        <taxon>Eukaryota</taxon>
        <taxon>Metazoa</taxon>
        <taxon>Ecdysozoa</taxon>
        <taxon>Arthropoda</taxon>
        <taxon>Hexapoda</taxon>
        <taxon>Insecta</taxon>
        <taxon>Pterygota</taxon>
        <taxon>Neoptera</taxon>
        <taxon>Endopterygota</taxon>
        <taxon>Coleoptera</taxon>
        <taxon>Polyphaga</taxon>
        <taxon>Cucujiformia</taxon>
        <taxon>Coccinelloidea</taxon>
        <taxon>Coccinellidae</taxon>
        <taxon>Scymninae</taxon>
        <taxon>Scymnini</taxon>
        <taxon>Cryptolaemus</taxon>
    </lineage>
</organism>
<feature type="region of interest" description="Disordered" evidence="2">
    <location>
        <begin position="283"/>
        <end position="391"/>
    </location>
</feature>
<comment type="caution">
    <text evidence="4">The sequence shown here is derived from an EMBL/GenBank/DDBJ whole genome shotgun (WGS) entry which is preliminary data.</text>
</comment>
<feature type="domain" description="CCHC-type" evidence="3">
    <location>
        <begin position="6"/>
        <end position="20"/>
    </location>
</feature>
<dbReference type="EMBL" id="JABFTP020000083">
    <property type="protein sequence ID" value="KAL3276202.1"/>
    <property type="molecule type" value="Genomic_DNA"/>
</dbReference>
<dbReference type="InterPro" id="IPR001878">
    <property type="entry name" value="Znf_CCHC"/>
</dbReference>
<dbReference type="Gene3D" id="4.10.60.10">
    <property type="entry name" value="Zinc finger, CCHC-type"/>
    <property type="match status" value="2"/>
</dbReference>
<evidence type="ECO:0000313" key="5">
    <source>
        <dbReference type="Proteomes" id="UP001516400"/>
    </source>
</evidence>
<name>A0ABD2NC25_9CUCU</name>
<dbReference type="Gene3D" id="2.40.70.10">
    <property type="entry name" value="Acid Proteases"/>
    <property type="match status" value="1"/>
</dbReference>
<evidence type="ECO:0000256" key="2">
    <source>
        <dbReference type="SAM" id="MobiDB-lite"/>
    </source>
</evidence>
<dbReference type="Pfam" id="PF13650">
    <property type="entry name" value="Asp_protease_2"/>
    <property type="match status" value="1"/>
</dbReference>
<dbReference type="Proteomes" id="UP001516400">
    <property type="component" value="Unassembled WGS sequence"/>
</dbReference>
<proteinExistence type="predicted"/>
<keyword evidence="1" id="KW-0862">Zinc</keyword>
<dbReference type="AlphaFoldDB" id="A0ABD2NC25"/>
<keyword evidence="1" id="KW-0479">Metal-binding</keyword>
<reference evidence="4 5" key="1">
    <citation type="journal article" date="2021" name="BMC Biol.">
        <title>Horizontally acquired antibacterial genes associated with adaptive radiation of ladybird beetles.</title>
        <authorList>
            <person name="Li H.S."/>
            <person name="Tang X.F."/>
            <person name="Huang Y.H."/>
            <person name="Xu Z.Y."/>
            <person name="Chen M.L."/>
            <person name="Du X.Y."/>
            <person name="Qiu B.Y."/>
            <person name="Chen P.T."/>
            <person name="Zhang W."/>
            <person name="Slipinski A."/>
            <person name="Escalona H.E."/>
            <person name="Waterhouse R.M."/>
            <person name="Zwick A."/>
            <person name="Pang H."/>
        </authorList>
    </citation>
    <scope>NUCLEOTIDE SEQUENCE [LARGE SCALE GENOMIC DNA]</scope>
    <source>
        <strain evidence="4">SYSU2018</strain>
    </source>
</reference>
<keyword evidence="1" id="KW-0863">Zinc-finger</keyword>
<evidence type="ECO:0000259" key="3">
    <source>
        <dbReference type="PROSITE" id="PS50158"/>
    </source>
</evidence>
<dbReference type="SMART" id="SM00343">
    <property type="entry name" value="ZnF_C2HC"/>
    <property type="match status" value="2"/>
</dbReference>
<gene>
    <name evidence="4" type="ORF">HHI36_020920</name>
</gene>
<dbReference type="InterPro" id="IPR021109">
    <property type="entry name" value="Peptidase_aspartic_dom_sf"/>
</dbReference>
<feature type="compositionally biased region" description="Basic residues" evidence="2">
    <location>
        <begin position="304"/>
        <end position="318"/>
    </location>
</feature>
<dbReference type="PROSITE" id="PS50158">
    <property type="entry name" value="ZF_CCHC"/>
    <property type="match status" value="2"/>
</dbReference>